<dbReference type="NCBIfam" id="TIGR03506">
    <property type="entry name" value="FlgEFG_subfam"/>
    <property type="match status" value="1"/>
</dbReference>
<dbReference type="InterPro" id="IPR010930">
    <property type="entry name" value="Flg_bb/hook_C_dom"/>
</dbReference>
<accession>A0A3R9BKI6</accession>
<evidence type="ECO:0000256" key="4">
    <source>
        <dbReference type="ARBA" id="ARBA00023143"/>
    </source>
</evidence>
<evidence type="ECO:0000256" key="2">
    <source>
        <dbReference type="ARBA" id="ARBA00009677"/>
    </source>
</evidence>
<evidence type="ECO:0000259" key="7">
    <source>
        <dbReference type="Pfam" id="PF07559"/>
    </source>
</evidence>
<dbReference type="InterPro" id="IPR053967">
    <property type="entry name" value="LlgE_F_G-like_D1"/>
</dbReference>
<comment type="similarity">
    <text evidence="2 5">Belongs to the flagella basal body rod proteins family.</text>
</comment>
<comment type="caution">
    <text evidence="9">The sequence shown here is derived from an EMBL/GenBank/DDBJ whole genome shotgun (WGS) entry which is preliminary data.</text>
</comment>
<dbReference type="PANTHER" id="PTHR30435">
    <property type="entry name" value="FLAGELLAR PROTEIN"/>
    <property type="match status" value="1"/>
</dbReference>
<dbReference type="InterPro" id="IPR011491">
    <property type="entry name" value="FlgE_D2"/>
</dbReference>
<feature type="domain" description="Flagellar hook protein FlgE D2" evidence="7">
    <location>
        <begin position="151"/>
        <end position="270"/>
    </location>
</feature>
<dbReference type="Pfam" id="PF06429">
    <property type="entry name" value="Flg_bbr_C"/>
    <property type="match status" value="1"/>
</dbReference>
<feature type="domain" description="Flagellar hook protein FlgE/F/G-like D1" evidence="8">
    <location>
        <begin position="76"/>
        <end position="133"/>
    </location>
</feature>
<dbReference type="EMBL" id="RKIO01000003">
    <property type="protein sequence ID" value="RSC10308.1"/>
    <property type="molecule type" value="Genomic_DNA"/>
</dbReference>
<comment type="function">
    <text evidence="5">A flexible structure which links the flagellar filament to the drive apparatus in the basal body.</text>
</comment>
<dbReference type="InterPro" id="IPR037925">
    <property type="entry name" value="FlgE/F/G-like"/>
</dbReference>
<dbReference type="SUPFAM" id="SSF117143">
    <property type="entry name" value="Flagellar hook protein flgE"/>
    <property type="match status" value="1"/>
</dbReference>
<dbReference type="RefSeq" id="WP_054928503.1">
    <property type="nucleotide sequence ID" value="NZ_RKIO01000003.1"/>
</dbReference>
<dbReference type="PANTHER" id="PTHR30435:SF1">
    <property type="entry name" value="FLAGELLAR HOOK PROTEIN FLGE"/>
    <property type="match status" value="1"/>
</dbReference>
<evidence type="ECO:0000256" key="3">
    <source>
        <dbReference type="ARBA" id="ARBA00019015"/>
    </source>
</evidence>
<dbReference type="GO" id="GO:0005829">
    <property type="term" value="C:cytosol"/>
    <property type="evidence" value="ECO:0007669"/>
    <property type="project" value="TreeGrafter"/>
</dbReference>
<dbReference type="InterPro" id="IPR020013">
    <property type="entry name" value="Flagellar_FlgE/F/G"/>
</dbReference>
<reference evidence="10" key="1">
    <citation type="submission" date="2018-11" db="EMBL/GenBank/DDBJ databases">
        <title>FDA dAtabase for Regulatory Grade micrObial Sequences (FDA-ARGOS): Supporting development and validation of Infectious Disease Dx tests.</title>
        <authorList>
            <person name="Goldberg B."/>
            <person name="Campos J."/>
            <person name="Tallon L."/>
            <person name="Sadzewicz L."/>
            <person name="Zhao X."/>
            <person name="Vavikolanu K."/>
            <person name="Mehta A."/>
            <person name="Aluvathingal J."/>
            <person name="Nadendla S."/>
            <person name="Geyer C."/>
            <person name="Nandy P."/>
            <person name="Yan Y."/>
            <person name="Sichtig H."/>
        </authorList>
    </citation>
    <scope>NUCLEOTIDE SEQUENCE [LARGE SCALE GENOMIC DNA]</scope>
    <source>
        <strain evidence="10">FDAARGOS_544</strain>
    </source>
</reference>
<comment type="subcellular location">
    <subcellularLocation>
        <location evidence="1 5">Bacterial flagellum basal body</location>
    </subcellularLocation>
</comment>
<evidence type="ECO:0000313" key="9">
    <source>
        <dbReference type="EMBL" id="RSC10308.1"/>
    </source>
</evidence>
<dbReference type="Gene3D" id="2.60.98.20">
    <property type="entry name" value="Flagellar hook protein FlgE"/>
    <property type="match status" value="1"/>
</dbReference>
<protein>
    <recommendedName>
        <fullName evidence="3 5">Flagellar hook protein FlgE</fullName>
    </recommendedName>
</protein>
<dbReference type="GO" id="GO:0009424">
    <property type="term" value="C:bacterial-type flagellum hook"/>
    <property type="evidence" value="ECO:0007669"/>
    <property type="project" value="TreeGrafter"/>
</dbReference>
<keyword evidence="9" id="KW-0966">Cell projection</keyword>
<dbReference type="InterPro" id="IPR037058">
    <property type="entry name" value="Falgellar_hook_FlgE_sf"/>
</dbReference>
<sequence length="389" mass="40429">MSFNIALAGINAINGQLNQISNNIANSGTLGFKSGRANFASSYINAMPSGVSIGSTSQSMDVTGNFSATGRSMDAAIAGKGFFISRDTDGSMVYSRAGVFNIDKNGNVTDFMNRVVQGYGADGALGSLTIPQGSIPAQASSSLEYVGNMSADWTKPTVSPFNKDDPKSYNGISAATVTDSLGREHTVTQYFVKDAGNKMQIYYAMDGQDVGNPVELSFDNAGKLVTPTATVELDLGTPTDAAPMSIAISYAGTTMFGGKQTTDKNRADGYKAGTATGVSLAEDGSIEVQYSNGKKLSAGQLAIATFQNENGLVPVEGSAWQASSATGEPLVGKPGTGMAGKLAVRAVEQSNVDMTAELVSLMGAQQNYQANSKVLSTENEMMRALMQAL</sequence>
<keyword evidence="9" id="KW-0969">Cilium</keyword>
<dbReference type="Pfam" id="PF07559">
    <property type="entry name" value="FlgE_D2"/>
    <property type="match status" value="1"/>
</dbReference>
<evidence type="ECO:0000256" key="1">
    <source>
        <dbReference type="ARBA" id="ARBA00004117"/>
    </source>
</evidence>
<gene>
    <name evidence="9" type="ORF">EGT41_17755</name>
</gene>
<dbReference type="Pfam" id="PF22692">
    <property type="entry name" value="LlgE_F_G_D1"/>
    <property type="match status" value="1"/>
</dbReference>
<keyword evidence="4 5" id="KW-0975">Bacterial flagellum</keyword>
<dbReference type="GO" id="GO:0009425">
    <property type="term" value="C:bacterial-type flagellum basal body"/>
    <property type="evidence" value="ECO:0007669"/>
    <property type="project" value="UniProtKB-SubCell"/>
</dbReference>
<organism evidence="9 10">
    <name type="scientific">Burkholderia cenocepacia</name>
    <dbReference type="NCBI Taxonomy" id="95486"/>
    <lineage>
        <taxon>Bacteria</taxon>
        <taxon>Pseudomonadati</taxon>
        <taxon>Pseudomonadota</taxon>
        <taxon>Betaproteobacteria</taxon>
        <taxon>Burkholderiales</taxon>
        <taxon>Burkholderiaceae</taxon>
        <taxon>Burkholderia</taxon>
        <taxon>Burkholderia cepacia complex</taxon>
    </lineage>
</organism>
<dbReference type="AlphaFoldDB" id="A0A3R9BKI6"/>
<name>A0A3R9BKI6_9BURK</name>
<evidence type="ECO:0000313" key="10">
    <source>
        <dbReference type="Proteomes" id="UP000272140"/>
    </source>
</evidence>
<evidence type="ECO:0000259" key="6">
    <source>
        <dbReference type="Pfam" id="PF06429"/>
    </source>
</evidence>
<proteinExistence type="inferred from homology"/>
<dbReference type="Proteomes" id="UP000272140">
    <property type="component" value="Unassembled WGS sequence"/>
</dbReference>
<evidence type="ECO:0000259" key="8">
    <source>
        <dbReference type="Pfam" id="PF22692"/>
    </source>
</evidence>
<keyword evidence="9" id="KW-0282">Flagellum</keyword>
<evidence type="ECO:0000256" key="5">
    <source>
        <dbReference type="RuleBase" id="RU362116"/>
    </source>
</evidence>
<dbReference type="GO" id="GO:0071978">
    <property type="term" value="P:bacterial-type flagellum-dependent swarming motility"/>
    <property type="evidence" value="ECO:0007669"/>
    <property type="project" value="TreeGrafter"/>
</dbReference>
<feature type="domain" description="Flagellar basal-body/hook protein C-terminal" evidence="6">
    <location>
        <begin position="346"/>
        <end position="387"/>
    </location>
</feature>